<reference evidence="2" key="1">
    <citation type="journal article" date="2019" name="Int. J. Syst. Evol. Microbiol.">
        <title>The Global Catalogue of Microorganisms (GCM) 10K type strain sequencing project: providing services to taxonomists for standard genome sequencing and annotation.</title>
        <authorList>
            <consortium name="The Broad Institute Genomics Platform"/>
            <consortium name="The Broad Institute Genome Sequencing Center for Infectious Disease"/>
            <person name="Wu L."/>
            <person name="Ma J."/>
        </authorList>
    </citation>
    <scope>NUCLEOTIDE SEQUENCE [LARGE SCALE GENOMIC DNA]</scope>
    <source>
        <strain evidence="2">CGMCC 4.7192</strain>
    </source>
</reference>
<dbReference type="EMBL" id="JBHUII010000003">
    <property type="protein sequence ID" value="MFD2205218.1"/>
    <property type="molecule type" value="Genomic_DNA"/>
</dbReference>
<protein>
    <recommendedName>
        <fullName evidence="3">DUF1127 domain-containing protein</fullName>
    </recommendedName>
</protein>
<sequence length="51" mass="5965">MASIMKLFSIVFRRRPAMGRIESLPQSLRRDLGLPADPDPPKIIRNWEQFL</sequence>
<evidence type="ECO:0000313" key="1">
    <source>
        <dbReference type="EMBL" id="MFD2205218.1"/>
    </source>
</evidence>
<name>A0ABW5BJZ9_9PROT</name>
<accession>A0ABW5BJZ9</accession>
<gene>
    <name evidence="1" type="ORF">ACFSKO_06340</name>
</gene>
<evidence type="ECO:0000313" key="2">
    <source>
        <dbReference type="Proteomes" id="UP001597294"/>
    </source>
</evidence>
<comment type="caution">
    <text evidence="1">The sequence shown here is derived from an EMBL/GenBank/DDBJ whole genome shotgun (WGS) entry which is preliminary data.</text>
</comment>
<proteinExistence type="predicted"/>
<keyword evidence="2" id="KW-1185">Reference proteome</keyword>
<evidence type="ECO:0008006" key="3">
    <source>
        <dbReference type="Google" id="ProtNLM"/>
    </source>
</evidence>
<organism evidence="1 2">
    <name type="scientific">Kiloniella antarctica</name>
    <dbReference type="NCBI Taxonomy" id="1550907"/>
    <lineage>
        <taxon>Bacteria</taxon>
        <taxon>Pseudomonadati</taxon>
        <taxon>Pseudomonadota</taxon>
        <taxon>Alphaproteobacteria</taxon>
        <taxon>Rhodospirillales</taxon>
        <taxon>Kiloniellaceae</taxon>
        <taxon>Kiloniella</taxon>
    </lineage>
</organism>
<dbReference type="RefSeq" id="WP_380249613.1">
    <property type="nucleotide sequence ID" value="NZ_JBHUII010000003.1"/>
</dbReference>
<dbReference type="Proteomes" id="UP001597294">
    <property type="component" value="Unassembled WGS sequence"/>
</dbReference>